<dbReference type="EMBL" id="JAVFKY010000001">
    <property type="protein sequence ID" value="KAK5582141.1"/>
    <property type="molecule type" value="Genomic_DNA"/>
</dbReference>
<feature type="transmembrane region" description="Helical" evidence="1">
    <location>
        <begin position="43"/>
        <end position="67"/>
    </location>
</feature>
<reference evidence="2 3" key="1">
    <citation type="submission" date="2023-11" db="EMBL/GenBank/DDBJ databases">
        <title>Dfirmibasis_genome.</title>
        <authorList>
            <person name="Edelbroek B."/>
            <person name="Kjellin J."/>
            <person name="Jerlstrom-Hultqvist J."/>
            <person name="Soderbom F."/>
        </authorList>
    </citation>
    <scope>NUCLEOTIDE SEQUENCE [LARGE SCALE GENOMIC DNA]</scope>
    <source>
        <strain evidence="2 3">TNS-C-14</strain>
    </source>
</reference>
<keyword evidence="1" id="KW-1133">Transmembrane helix</keyword>
<name>A0AAN7YXB3_9MYCE</name>
<evidence type="ECO:0000313" key="2">
    <source>
        <dbReference type="EMBL" id="KAK5582141.1"/>
    </source>
</evidence>
<sequence>MTNDIFFILIILFICYITNNSNKKNFDDQLLVAIKKKKLGFMINMSVRALLGQFTIYNKLFFSVAYFKDPTKPKATLHSFGMFGYWIFS</sequence>
<protein>
    <submittedName>
        <fullName evidence="2">Uncharacterized protein</fullName>
    </submittedName>
</protein>
<dbReference type="Proteomes" id="UP001344447">
    <property type="component" value="Unassembled WGS sequence"/>
</dbReference>
<organism evidence="2 3">
    <name type="scientific">Dictyostelium firmibasis</name>
    <dbReference type="NCBI Taxonomy" id="79012"/>
    <lineage>
        <taxon>Eukaryota</taxon>
        <taxon>Amoebozoa</taxon>
        <taxon>Evosea</taxon>
        <taxon>Eumycetozoa</taxon>
        <taxon>Dictyostelia</taxon>
        <taxon>Dictyosteliales</taxon>
        <taxon>Dictyosteliaceae</taxon>
        <taxon>Dictyostelium</taxon>
    </lineage>
</organism>
<keyword evidence="3" id="KW-1185">Reference proteome</keyword>
<evidence type="ECO:0000313" key="3">
    <source>
        <dbReference type="Proteomes" id="UP001344447"/>
    </source>
</evidence>
<dbReference type="AlphaFoldDB" id="A0AAN7YXB3"/>
<comment type="caution">
    <text evidence="2">The sequence shown here is derived from an EMBL/GenBank/DDBJ whole genome shotgun (WGS) entry which is preliminary data.</text>
</comment>
<accession>A0AAN7YXB3</accession>
<evidence type="ECO:0000256" key="1">
    <source>
        <dbReference type="SAM" id="Phobius"/>
    </source>
</evidence>
<feature type="transmembrane region" description="Helical" evidence="1">
    <location>
        <begin position="6"/>
        <end position="22"/>
    </location>
</feature>
<proteinExistence type="predicted"/>
<gene>
    <name evidence="2" type="ORF">RB653_003724</name>
</gene>
<keyword evidence="1" id="KW-0812">Transmembrane</keyword>
<keyword evidence="1" id="KW-0472">Membrane</keyword>